<feature type="transmembrane region" description="Helical" evidence="1">
    <location>
        <begin position="59"/>
        <end position="79"/>
    </location>
</feature>
<sequence length="96" mass="10894">MVEATILEDVVAKVMVVTKSVGVAGKLELLQRILVGAMDRQVIRLIVTLSPGGLKRRHLMLLSQVLFWSVIAWLQYYLILDPLFHMYLPHLLLVLS</sequence>
<name>A0A6N2AF29_SOLCI</name>
<proteinExistence type="predicted"/>
<evidence type="ECO:0000313" key="2">
    <source>
        <dbReference type="EMBL" id="TMW80269.1"/>
    </source>
</evidence>
<accession>A0A6N2AF29</accession>
<keyword evidence="1" id="KW-1133">Transmembrane helix</keyword>
<evidence type="ECO:0000256" key="1">
    <source>
        <dbReference type="SAM" id="Phobius"/>
    </source>
</evidence>
<organism evidence="2">
    <name type="scientific">Solanum chilense</name>
    <name type="common">Tomato</name>
    <name type="synonym">Lycopersicon chilense</name>
    <dbReference type="NCBI Taxonomy" id="4083"/>
    <lineage>
        <taxon>Eukaryota</taxon>
        <taxon>Viridiplantae</taxon>
        <taxon>Streptophyta</taxon>
        <taxon>Embryophyta</taxon>
        <taxon>Tracheophyta</taxon>
        <taxon>Spermatophyta</taxon>
        <taxon>Magnoliopsida</taxon>
        <taxon>eudicotyledons</taxon>
        <taxon>Gunneridae</taxon>
        <taxon>Pentapetalae</taxon>
        <taxon>asterids</taxon>
        <taxon>lamiids</taxon>
        <taxon>Solanales</taxon>
        <taxon>Solanaceae</taxon>
        <taxon>Solanoideae</taxon>
        <taxon>Solaneae</taxon>
        <taxon>Solanum</taxon>
        <taxon>Solanum subgen. Lycopersicon</taxon>
    </lineage>
</organism>
<gene>
    <name evidence="2" type="ORF">EJD97_022076</name>
</gene>
<keyword evidence="1" id="KW-0812">Transmembrane</keyword>
<dbReference type="AlphaFoldDB" id="A0A6N2AF29"/>
<comment type="caution">
    <text evidence="2">The sequence shown here is derived from an EMBL/GenBank/DDBJ whole genome shotgun (WGS) entry which is preliminary data.</text>
</comment>
<protein>
    <submittedName>
        <fullName evidence="2">Uncharacterized protein</fullName>
    </submittedName>
</protein>
<keyword evidence="1" id="KW-0472">Membrane</keyword>
<dbReference type="EMBL" id="RXGB01068706">
    <property type="protein sequence ID" value="TMW80269.1"/>
    <property type="molecule type" value="Genomic_DNA"/>
</dbReference>
<reference evidence="2" key="1">
    <citation type="submission" date="2019-05" db="EMBL/GenBank/DDBJ databases">
        <title>The de novo reference genome and transcriptome assemblies of the wild tomato species Solanum chilense.</title>
        <authorList>
            <person name="Stam R."/>
            <person name="Nosenko T."/>
            <person name="Hoerger A.C."/>
            <person name="Stephan W."/>
            <person name="Seidel M.A."/>
            <person name="Kuhn J.M.M."/>
            <person name="Haberer G."/>
            <person name="Tellier A."/>
        </authorList>
    </citation>
    <scope>NUCLEOTIDE SEQUENCE</scope>
    <source>
        <tissue evidence="2">Mature leaves</tissue>
    </source>
</reference>